<dbReference type="InterPro" id="IPR050231">
    <property type="entry name" value="Iron_ascorbate_oxido_reductase"/>
</dbReference>
<dbReference type="PANTHER" id="PTHR47990">
    <property type="entry name" value="2-OXOGLUTARATE (2OG) AND FE(II)-DEPENDENT OXYGENASE SUPERFAMILY PROTEIN-RELATED"/>
    <property type="match status" value="1"/>
</dbReference>
<dbReference type="GO" id="GO:0102276">
    <property type="term" value="F:2-oxoglutarate oxygenase/decarboxylase (ethylene-forming) activity"/>
    <property type="evidence" value="ECO:0007669"/>
    <property type="project" value="UniProtKB-EC"/>
</dbReference>
<dbReference type="Pfam" id="PF03171">
    <property type="entry name" value="2OG-FeII_Oxy"/>
    <property type="match status" value="1"/>
</dbReference>
<keyword evidence="6" id="KW-1185">Reference proteome</keyword>
<dbReference type="InterPro" id="IPR026992">
    <property type="entry name" value="DIOX_N"/>
</dbReference>
<dbReference type="SUPFAM" id="SSF51197">
    <property type="entry name" value="Clavaminate synthase-like"/>
    <property type="match status" value="1"/>
</dbReference>
<protein>
    <submittedName>
        <fullName evidence="5">2-oxoglutarate-dependent ethylene/succinate-forming enzyme</fullName>
        <ecNumber evidence="5">1.13.12.19</ecNumber>
    </submittedName>
</protein>
<keyword evidence="3 5" id="KW-0560">Oxidoreductase</keyword>
<dbReference type="InterPro" id="IPR027443">
    <property type="entry name" value="IPNS-like_sf"/>
</dbReference>
<keyword evidence="2" id="KW-0045">Antibiotic biosynthesis</keyword>
<reference evidence="5 6" key="1">
    <citation type="submission" date="2017-10" db="EMBL/GenBank/DDBJ databases">
        <authorList>
            <consortium name="Urmite Genomes"/>
        </authorList>
    </citation>
    <scope>NUCLEOTIDE SEQUENCE [LARGE SCALE GENOMIC DNA]</scope>
    <source>
        <strain evidence="5 6">FB-527</strain>
    </source>
</reference>
<comment type="pathway">
    <text evidence="1">Antibiotic biosynthesis.</text>
</comment>
<keyword evidence="3" id="KW-0479">Metal-binding</keyword>
<comment type="caution">
    <text evidence="5">The sequence shown here is derived from an EMBL/GenBank/DDBJ whole genome shotgun (WGS) entry which is preliminary data.</text>
</comment>
<evidence type="ECO:0000313" key="5">
    <source>
        <dbReference type="EMBL" id="SOJ52905.1"/>
    </source>
</evidence>
<dbReference type="Gene3D" id="2.60.120.330">
    <property type="entry name" value="B-lactam Antibiotic, Isopenicillin N Synthase, Chain"/>
    <property type="match status" value="1"/>
</dbReference>
<evidence type="ECO:0000256" key="1">
    <source>
        <dbReference type="ARBA" id="ARBA00004792"/>
    </source>
</evidence>
<dbReference type="EC" id="1.13.12.19" evidence="5"/>
<evidence type="ECO:0000259" key="4">
    <source>
        <dbReference type="PROSITE" id="PS51471"/>
    </source>
</evidence>
<feature type="domain" description="Fe2OG dioxygenase" evidence="4">
    <location>
        <begin position="189"/>
        <end position="292"/>
    </location>
</feature>
<dbReference type="InterPro" id="IPR005123">
    <property type="entry name" value="Oxoglu/Fe-dep_dioxygenase_dom"/>
</dbReference>
<proteinExistence type="inferred from homology"/>
<dbReference type="InterPro" id="IPR044861">
    <property type="entry name" value="IPNS-like_FE2OG_OXY"/>
</dbReference>
<dbReference type="PROSITE" id="PS51471">
    <property type="entry name" value="FE2OG_OXY"/>
    <property type="match status" value="1"/>
</dbReference>
<sequence length="363" mass="39622">MVLIASLAGTSTCDDDGQMTHPGDVTTLPVLDLRADPEHLRIGLREAAHEVGFFYLIGHQVPRALADRVLAAARRLFALPQADKDAVAMVHSPHFRGYTRLGGELTRGVVDWREQIDVGPEYPPIGGPGKPDYLWLQGPNQWPAALAELPVVIAEWDAALSEVGRTLLRHWAASLGSRADVFDEAFAEKPATLIKIVRYHARAATSQGVGAHQDAGVLTLLLAEPGSTGLQVRRRDGVQDWIDVPPLAGAFIVNIGELLEVATRGYLRATEHRVKLGHSASDRISVPYFFNPRLDAQIPMLTLPDELARRARPMEDPSDPIFAVYGRNAWKSRLRAHPDVAAAHGYSAGRVTYENSVLGSTDE</sequence>
<dbReference type="GO" id="GO:0017000">
    <property type="term" value="P:antibiotic biosynthetic process"/>
    <property type="evidence" value="ECO:0007669"/>
    <property type="project" value="UniProtKB-KW"/>
</dbReference>
<evidence type="ECO:0000256" key="2">
    <source>
        <dbReference type="ARBA" id="ARBA00023194"/>
    </source>
</evidence>
<name>A0A7Z7N7S5_9MYCO</name>
<accession>A0A7Z7N7S5</accession>
<evidence type="ECO:0000313" key="6">
    <source>
        <dbReference type="Proteomes" id="UP000554965"/>
    </source>
</evidence>
<dbReference type="PRINTS" id="PR00682">
    <property type="entry name" value="IPNSYNTHASE"/>
</dbReference>
<dbReference type="GO" id="GO:0046872">
    <property type="term" value="F:metal ion binding"/>
    <property type="evidence" value="ECO:0007669"/>
    <property type="project" value="UniProtKB-KW"/>
</dbReference>
<comment type="similarity">
    <text evidence="3">Belongs to the iron/ascorbate-dependent oxidoreductase family.</text>
</comment>
<organism evidence="5 6">
    <name type="scientific">Mycobacterium simulans</name>
    <dbReference type="NCBI Taxonomy" id="627089"/>
    <lineage>
        <taxon>Bacteria</taxon>
        <taxon>Bacillati</taxon>
        <taxon>Actinomycetota</taxon>
        <taxon>Actinomycetes</taxon>
        <taxon>Mycobacteriales</taxon>
        <taxon>Mycobacteriaceae</taxon>
        <taxon>Mycobacterium</taxon>
    </lineage>
</organism>
<gene>
    <name evidence="5" type="primary">efe</name>
    <name evidence="5" type="ORF">MSIMFB_00411</name>
</gene>
<dbReference type="Proteomes" id="UP000554965">
    <property type="component" value="Unassembled WGS sequence"/>
</dbReference>
<dbReference type="AlphaFoldDB" id="A0A7Z7N7S5"/>
<dbReference type="Pfam" id="PF14226">
    <property type="entry name" value="DIOX_N"/>
    <property type="match status" value="1"/>
</dbReference>
<evidence type="ECO:0000256" key="3">
    <source>
        <dbReference type="RuleBase" id="RU003682"/>
    </source>
</evidence>
<dbReference type="EMBL" id="OCTY01000002">
    <property type="protein sequence ID" value="SOJ52905.1"/>
    <property type="molecule type" value="Genomic_DNA"/>
</dbReference>
<keyword evidence="3" id="KW-0408">Iron</keyword>